<comment type="caution">
    <text evidence="12">The sequence shown here is derived from an EMBL/GenBank/DDBJ whole genome shotgun (WGS) entry which is preliminary data.</text>
</comment>
<evidence type="ECO:0000256" key="9">
    <source>
        <dbReference type="ARBA" id="ARBA00022842"/>
    </source>
</evidence>
<dbReference type="GO" id="GO:0009229">
    <property type="term" value="P:thiamine diphosphate biosynthetic process"/>
    <property type="evidence" value="ECO:0007669"/>
    <property type="project" value="UniProtKB-UniRule"/>
</dbReference>
<evidence type="ECO:0000256" key="7">
    <source>
        <dbReference type="ARBA" id="ARBA00022777"/>
    </source>
</evidence>
<dbReference type="CDD" id="cd01170">
    <property type="entry name" value="THZ_kinase"/>
    <property type="match status" value="1"/>
</dbReference>
<keyword evidence="8 11" id="KW-0067">ATP-binding</keyword>
<dbReference type="Gene3D" id="3.40.1190.20">
    <property type="match status" value="1"/>
</dbReference>
<dbReference type="GO" id="GO:0005524">
    <property type="term" value="F:ATP binding"/>
    <property type="evidence" value="ECO:0007669"/>
    <property type="project" value="UniProtKB-UniRule"/>
</dbReference>
<dbReference type="PRINTS" id="PR01099">
    <property type="entry name" value="HYETHTZKNASE"/>
</dbReference>
<evidence type="ECO:0000256" key="11">
    <source>
        <dbReference type="HAMAP-Rule" id="MF_00228"/>
    </source>
</evidence>
<comment type="similarity">
    <text evidence="11">Belongs to the Thz kinase family.</text>
</comment>
<feature type="binding site" evidence="11">
    <location>
        <position position="202"/>
    </location>
    <ligand>
        <name>substrate</name>
    </ligand>
</feature>
<dbReference type="SUPFAM" id="SSF53613">
    <property type="entry name" value="Ribokinase-like"/>
    <property type="match status" value="1"/>
</dbReference>
<name>A0A2J8AZU7_9FIRM</name>
<keyword evidence="9 11" id="KW-0460">Magnesium</keyword>
<dbReference type="RefSeq" id="WP_102892689.1">
    <property type="nucleotide sequence ID" value="NZ_NBZD01000004.1"/>
</dbReference>
<evidence type="ECO:0000256" key="2">
    <source>
        <dbReference type="ARBA" id="ARBA00001946"/>
    </source>
</evidence>
<keyword evidence="4 11" id="KW-0808">Transferase</keyword>
<accession>A0A2J8AZU7</accession>
<comment type="catalytic activity">
    <reaction evidence="1 11">
        <text>5-(2-hydroxyethyl)-4-methylthiazole + ATP = 4-methyl-5-(2-phosphooxyethyl)-thiazole + ADP + H(+)</text>
        <dbReference type="Rhea" id="RHEA:24212"/>
        <dbReference type="ChEBI" id="CHEBI:15378"/>
        <dbReference type="ChEBI" id="CHEBI:17957"/>
        <dbReference type="ChEBI" id="CHEBI:30616"/>
        <dbReference type="ChEBI" id="CHEBI:58296"/>
        <dbReference type="ChEBI" id="CHEBI:456216"/>
        <dbReference type="EC" id="2.7.1.50"/>
    </reaction>
</comment>
<keyword evidence="7 11" id="KW-0418">Kinase</keyword>
<sequence>MMQQEKISEIRQAVAAQTPLIHCITNPISINLAANGILALGARPIMAEHPAEVAQITAMAQALALNLGNITDARIEAMPVAAASALANNIPAVLDLVGVGISEIRHTLAKQLVASRALKVVKGNLSEILAMLGEQAAPQGIDVGKADAAKARNLGYVAEIAARLAKVTGAVVLVTGAIDVIATADKAWSVANGVSQLAAITGTGCLLNCIVATYMSVASPLEAAVLGALHLAVAGEIAAAVPPTAKTMVLGETAAISATSARPALANVAVAPVDKAARQKIPNASFQIRLLDSLQTVDAGTLFTRAAIEAVRV</sequence>
<dbReference type="GO" id="GO:0000287">
    <property type="term" value="F:magnesium ion binding"/>
    <property type="evidence" value="ECO:0007669"/>
    <property type="project" value="UniProtKB-UniRule"/>
</dbReference>
<evidence type="ECO:0000256" key="8">
    <source>
        <dbReference type="ARBA" id="ARBA00022840"/>
    </source>
</evidence>
<dbReference type="EC" id="2.7.1.50" evidence="11"/>
<dbReference type="Pfam" id="PF02110">
    <property type="entry name" value="HK"/>
    <property type="match status" value="1"/>
</dbReference>
<evidence type="ECO:0000256" key="5">
    <source>
        <dbReference type="ARBA" id="ARBA00022723"/>
    </source>
</evidence>
<proteinExistence type="inferred from homology"/>
<evidence type="ECO:0000313" key="13">
    <source>
        <dbReference type="Proteomes" id="UP000236394"/>
    </source>
</evidence>
<dbReference type="PIRSF" id="PIRSF000513">
    <property type="entry name" value="Thz_kinase"/>
    <property type="match status" value="1"/>
</dbReference>
<dbReference type="AlphaFoldDB" id="A0A2J8AZU7"/>
<keyword evidence="10 11" id="KW-0784">Thiamine biosynthesis</keyword>
<dbReference type="InterPro" id="IPR029056">
    <property type="entry name" value="Ribokinase-like"/>
</dbReference>
<evidence type="ECO:0000256" key="6">
    <source>
        <dbReference type="ARBA" id="ARBA00022741"/>
    </source>
</evidence>
<evidence type="ECO:0000256" key="1">
    <source>
        <dbReference type="ARBA" id="ARBA00001771"/>
    </source>
</evidence>
<keyword evidence="5 11" id="KW-0479">Metal-binding</keyword>
<evidence type="ECO:0000256" key="4">
    <source>
        <dbReference type="ARBA" id="ARBA00022679"/>
    </source>
</evidence>
<comment type="pathway">
    <text evidence="3 11">Cofactor biosynthesis; thiamine diphosphate biosynthesis; 4-methyl-5-(2-phosphoethyl)-thiazole from 5-(2-hydroxyethyl)-4-methylthiazole: step 1/1.</text>
</comment>
<dbReference type="GO" id="GO:0009228">
    <property type="term" value="P:thiamine biosynthetic process"/>
    <property type="evidence" value="ECO:0007669"/>
    <property type="project" value="UniProtKB-KW"/>
</dbReference>
<dbReference type="Proteomes" id="UP000236394">
    <property type="component" value="Unassembled WGS sequence"/>
</dbReference>
<keyword evidence="6 11" id="KW-0547">Nucleotide-binding</keyword>
<reference evidence="13" key="1">
    <citation type="submission" date="2017-04" db="EMBL/GenBank/DDBJ databases">
        <authorList>
            <person name="Bumgarner R.E."/>
            <person name="Fredricks D.N."/>
            <person name="Srinivasan S."/>
        </authorList>
    </citation>
    <scope>NUCLEOTIDE SEQUENCE [LARGE SCALE GENOMIC DNA]</scope>
    <source>
        <strain evidence="13">KA00405</strain>
    </source>
</reference>
<gene>
    <name evidence="11" type="primary">thiM</name>
    <name evidence="12" type="ORF">B7R76_06740</name>
</gene>
<dbReference type="GO" id="GO:0004417">
    <property type="term" value="F:hydroxyethylthiazole kinase activity"/>
    <property type="evidence" value="ECO:0007669"/>
    <property type="project" value="UniProtKB-UniRule"/>
</dbReference>
<dbReference type="InterPro" id="IPR000417">
    <property type="entry name" value="Hyethyz_kinase"/>
</dbReference>
<feature type="binding site" evidence="11">
    <location>
        <position position="122"/>
    </location>
    <ligand>
        <name>ATP</name>
        <dbReference type="ChEBI" id="CHEBI:30616"/>
    </ligand>
</feature>
<dbReference type="UniPathway" id="UPA00060">
    <property type="reaction ID" value="UER00139"/>
</dbReference>
<comment type="cofactor">
    <cofactor evidence="2 11">
        <name>Mg(2+)</name>
        <dbReference type="ChEBI" id="CHEBI:18420"/>
    </cofactor>
</comment>
<protein>
    <recommendedName>
        <fullName evidence="11">Hydroxyethylthiazole kinase</fullName>
        <ecNumber evidence="11">2.7.1.50</ecNumber>
    </recommendedName>
    <alternativeName>
        <fullName evidence="11">4-methyl-5-beta-hydroxyethylthiazole kinase</fullName>
        <shortName evidence="11">TH kinase</shortName>
        <shortName evidence="11">Thz kinase</shortName>
    </alternativeName>
</protein>
<feature type="binding site" evidence="11">
    <location>
        <position position="175"/>
    </location>
    <ligand>
        <name>ATP</name>
        <dbReference type="ChEBI" id="CHEBI:30616"/>
    </ligand>
</feature>
<evidence type="ECO:0000256" key="3">
    <source>
        <dbReference type="ARBA" id="ARBA00004868"/>
    </source>
</evidence>
<comment type="function">
    <text evidence="11">Catalyzes the phosphorylation of the hydroxyl group of 4-methyl-5-beta-hydroxyethylthiazole (THZ).</text>
</comment>
<feature type="binding site" evidence="11">
    <location>
        <position position="46"/>
    </location>
    <ligand>
        <name>substrate</name>
    </ligand>
</feature>
<organism evidence="12 13">
    <name type="scientific">Mageeibacillus indolicus</name>
    <dbReference type="NCBI Taxonomy" id="884684"/>
    <lineage>
        <taxon>Bacteria</taxon>
        <taxon>Bacillati</taxon>
        <taxon>Bacillota</taxon>
        <taxon>Clostridia</taxon>
        <taxon>Eubacteriales</taxon>
        <taxon>Oscillospiraceae</taxon>
        <taxon>Mageeibacillus</taxon>
    </lineage>
</organism>
<evidence type="ECO:0000313" key="12">
    <source>
        <dbReference type="EMBL" id="PNH18027.1"/>
    </source>
</evidence>
<dbReference type="EMBL" id="NBZD01000004">
    <property type="protein sequence ID" value="PNH18027.1"/>
    <property type="molecule type" value="Genomic_DNA"/>
</dbReference>
<evidence type="ECO:0000256" key="10">
    <source>
        <dbReference type="ARBA" id="ARBA00022977"/>
    </source>
</evidence>
<dbReference type="HAMAP" id="MF_00228">
    <property type="entry name" value="Thz_kinase"/>
    <property type="match status" value="1"/>
</dbReference>